<protein>
    <recommendedName>
        <fullName evidence="3">Ribbon-helix-helix protein CopG domain-containing protein</fullName>
    </recommendedName>
</protein>
<dbReference type="RefSeq" id="WP_238317020.1">
    <property type="nucleotide sequence ID" value="NZ_BQKV01000046.1"/>
</dbReference>
<organism evidence="1 2">
    <name type="scientific">Faecalibacterium gallinarum</name>
    <dbReference type="NCBI Taxonomy" id="2903556"/>
    <lineage>
        <taxon>Bacteria</taxon>
        <taxon>Bacillati</taxon>
        <taxon>Bacillota</taxon>
        <taxon>Clostridia</taxon>
        <taxon>Eubacteriales</taxon>
        <taxon>Oscillospiraceae</taxon>
        <taxon>Faecalibacterium</taxon>
    </lineage>
</organism>
<dbReference type="EMBL" id="BQKV01000046">
    <property type="protein sequence ID" value="GJN64830.1"/>
    <property type="molecule type" value="Genomic_DNA"/>
</dbReference>
<reference evidence="1" key="1">
    <citation type="journal article" date="2022" name="Int. J. Syst. Evol. Microbiol.">
        <title>Genome-based, phenotypic and chemotaxonomic classification of Faecalibacterium strains: proposal of three novel species Faecalibacterium duncaniae sp. nov., Faecalibacterium hattorii sp. nov. and Faecalibacterium gallinarum sp. nov. .</title>
        <authorList>
            <person name="Sakamoto M."/>
            <person name="Sakurai N."/>
            <person name="Tanno H."/>
            <person name="Iino T."/>
            <person name="Ohkuma M."/>
            <person name="Endo A."/>
        </authorList>
    </citation>
    <scope>NUCLEOTIDE SEQUENCE</scope>
    <source>
        <strain evidence="1">JCM 17207</strain>
    </source>
</reference>
<dbReference type="SUPFAM" id="SSF47598">
    <property type="entry name" value="Ribbon-helix-helix"/>
    <property type="match status" value="1"/>
</dbReference>
<proteinExistence type="predicted"/>
<comment type="caution">
    <text evidence="1">The sequence shown here is derived from an EMBL/GenBank/DDBJ whole genome shotgun (WGS) entry which is preliminary data.</text>
</comment>
<evidence type="ECO:0008006" key="3">
    <source>
        <dbReference type="Google" id="ProtNLM"/>
    </source>
</evidence>
<sequence length="67" mass="7522">MQEDKFIVPRRKPAVGKSTVVSVRLPNTTLARLEQIAGQTGRTRNELVQMCIDYALARLEIPGEPEE</sequence>
<name>A0AA37MZ25_9FIRM</name>
<dbReference type="Proteomes" id="UP001055185">
    <property type="component" value="Unassembled WGS sequence"/>
</dbReference>
<accession>A0AA37MZ25</accession>
<dbReference type="GO" id="GO:0006355">
    <property type="term" value="P:regulation of DNA-templated transcription"/>
    <property type="evidence" value="ECO:0007669"/>
    <property type="project" value="InterPro"/>
</dbReference>
<dbReference type="InterPro" id="IPR010985">
    <property type="entry name" value="Ribbon_hlx_hlx"/>
</dbReference>
<keyword evidence="2" id="KW-1185">Reference proteome</keyword>
<dbReference type="AlphaFoldDB" id="A0AA37MZ25"/>
<evidence type="ECO:0000313" key="1">
    <source>
        <dbReference type="EMBL" id="GJN64830.1"/>
    </source>
</evidence>
<gene>
    <name evidence="1" type="ORF">JCM17207_14550</name>
</gene>
<evidence type="ECO:0000313" key="2">
    <source>
        <dbReference type="Proteomes" id="UP001055185"/>
    </source>
</evidence>